<sequence>MRGVIGFLDFLSVNGCGQTYLTCPPPRVLRIGLFDLSLHAGFCGNADVALYSSRRGEQERILSLVAIFLLRRLEKHFVLLWILVINVNVDVAVSTVDGSAGIGVVFQDNEGRWLFGFARFVGRCPVLLAELWAIHDRLAQAWTRGHRCVELESDNLEAVRSVNSTSNLIHEQGLVLAIKRWLRHDWRVRVKHVPRGQNRVADKLAAKGRWLDYMPIFLATVPDDVVDLVTEERERSSTERVRSENLPGFPYDPGGDSGNRF</sequence>
<evidence type="ECO:0000313" key="2">
    <source>
        <dbReference type="Proteomes" id="UP001396334"/>
    </source>
</evidence>
<dbReference type="PANTHER" id="PTHR47723:SF13">
    <property type="entry name" value="PUTATIVE-RELATED"/>
    <property type="match status" value="1"/>
</dbReference>
<dbReference type="PANTHER" id="PTHR47723">
    <property type="entry name" value="OS05G0353850 PROTEIN"/>
    <property type="match status" value="1"/>
</dbReference>
<reference evidence="1 2" key="1">
    <citation type="journal article" date="2024" name="G3 (Bethesda)">
        <title>Genome assembly of Hibiscus sabdariffa L. provides insights into metabolisms of medicinal natural products.</title>
        <authorList>
            <person name="Kim T."/>
        </authorList>
    </citation>
    <scope>NUCLEOTIDE SEQUENCE [LARGE SCALE GENOMIC DNA]</scope>
    <source>
        <strain evidence="1">TK-2024</strain>
        <tissue evidence="1">Old leaves</tissue>
    </source>
</reference>
<organism evidence="1 2">
    <name type="scientific">Hibiscus sabdariffa</name>
    <name type="common">roselle</name>
    <dbReference type="NCBI Taxonomy" id="183260"/>
    <lineage>
        <taxon>Eukaryota</taxon>
        <taxon>Viridiplantae</taxon>
        <taxon>Streptophyta</taxon>
        <taxon>Embryophyta</taxon>
        <taxon>Tracheophyta</taxon>
        <taxon>Spermatophyta</taxon>
        <taxon>Magnoliopsida</taxon>
        <taxon>eudicotyledons</taxon>
        <taxon>Gunneridae</taxon>
        <taxon>Pentapetalae</taxon>
        <taxon>rosids</taxon>
        <taxon>malvids</taxon>
        <taxon>Malvales</taxon>
        <taxon>Malvaceae</taxon>
        <taxon>Malvoideae</taxon>
        <taxon>Hibiscus</taxon>
    </lineage>
</organism>
<dbReference type="EMBL" id="JBBPBN010001585">
    <property type="protein sequence ID" value="KAK8477924.1"/>
    <property type="molecule type" value="Genomic_DNA"/>
</dbReference>
<dbReference type="Gene3D" id="3.30.420.10">
    <property type="entry name" value="Ribonuclease H-like superfamily/Ribonuclease H"/>
    <property type="match status" value="1"/>
</dbReference>
<dbReference type="Pfam" id="PF13456">
    <property type="entry name" value="RVT_3"/>
    <property type="match status" value="1"/>
</dbReference>
<keyword evidence="2" id="KW-1185">Reference proteome</keyword>
<comment type="caution">
    <text evidence="1">The sequence shown here is derived from an EMBL/GenBank/DDBJ whole genome shotgun (WGS) entry which is preliminary data.</text>
</comment>
<dbReference type="InterPro" id="IPR012337">
    <property type="entry name" value="RNaseH-like_sf"/>
</dbReference>
<dbReference type="SUPFAM" id="SSF53098">
    <property type="entry name" value="Ribonuclease H-like"/>
    <property type="match status" value="1"/>
</dbReference>
<name>A0ABR1ZD43_9ROSI</name>
<proteinExistence type="predicted"/>
<dbReference type="InterPro" id="IPR044730">
    <property type="entry name" value="RNase_H-like_dom_plant"/>
</dbReference>
<gene>
    <name evidence="1" type="ORF">V6N11_014335</name>
</gene>
<dbReference type="Proteomes" id="UP001396334">
    <property type="component" value="Unassembled WGS sequence"/>
</dbReference>
<dbReference type="InterPro" id="IPR002156">
    <property type="entry name" value="RNaseH_domain"/>
</dbReference>
<dbReference type="InterPro" id="IPR053151">
    <property type="entry name" value="RNase_H-like"/>
</dbReference>
<accession>A0ABR1ZD43</accession>
<evidence type="ECO:0000313" key="1">
    <source>
        <dbReference type="EMBL" id="KAK8477924.1"/>
    </source>
</evidence>
<protein>
    <submittedName>
        <fullName evidence="1">Uncharacterized protein</fullName>
    </submittedName>
</protein>
<dbReference type="InterPro" id="IPR036397">
    <property type="entry name" value="RNaseH_sf"/>
</dbReference>
<dbReference type="CDD" id="cd06222">
    <property type="entry name" value="RNase_H_like"/>
    <property type="match status" value="1"/>
</dbReference>